<evidence type="ECO:0000256" key="3">
    <source>
        <dbReference type="SAM" id="SignalP"/>
    </source>
</evidence>
<comment type="caution">
    <text evidence="5">The sequence shown here is derived from an EMBL/GenBank/DDBJ whole genome shotgun (WGS) entry which is preliminary data.</text>
</comment>
<evidence type="ECO:0000256" key="1">
    <source>
        <dbReference type="ARBA" id="ARBA00010118"/>
    </source>
</evidence>
<dbReference type="InterPro" id="IPR051091">
    <property type="entry name" value="O-Glucosyltr/Glycosyltrsf_90"/>
</dbReference>
<sequence>MPMLALLTLLLVVMPPNLETSSMEVIGQAMAQAAWWFAIVTVIRFQLTNTSVNLDTIGFSIQLAGAGCDMSSFAQALSVMLLSIGQTFITVRPGTAIRRVIYMLVALFVLGLWIREAPGFTTTASNNTKPFSGHPVEYLVTHSRAKLDDMLSRQSKNVDEAVAEYQRRYGRQPPLGFDQWFNLAVQNDFVLIDEFDTLMAGLEPFHGVHPFILEQRMKQVIKSDAGQLFVMQLADGNVTMSGKLHSGDKLVDETWLEIVPYNMTVALNTYDEPMVNTRWDEIEQAIDRAKHHERYPQNHEIKETNITPLLNTGTQNGWAATGRGCPLNSPSRQFACVQRQIATPIPFISNVTASKDVCQNCELLQEEGLLLLPWNMKVAHDLVPIWSASRLSHFHDILYPSAHYIAVRGDYSPEKDMPWDDKDNKFYWAGGDTGGWATGQTWNHMQRQRLVLKTKQTNKDPIQLLEEIVPGSNRWSPRFSTMAEIVDLFATQIAYVLQCTDEACLIKKAAFGLGSDTELVSQDDSYSHKFVMDIDGNGFSGRFYRLLHSRSVVVKQTIMKEWHDDRLMPWVHYVPVSTGYSELPELARFLATTDKGLELSERIARESTEWHDKALRDVDLRLVFLRMLLEYGRIMNPDMT</sequence>
<accession>A0ABR0JZ64</accession>
<evidence type="ECO:0000259" key="4">
    <source>
        <dbReference type="SMART" id="SM00672"/>
    </source>
</evidence>
<evidence type="ECO:0000256" key="2">
    <source>
        <dbReference type="ARBA" id="ARBA00022679"/>
    </source>
</evidence>
<keyword evidence="6" id="KW-1185">Reference proteome</keyword>
<dbReference type="PANTHER" id="PTHR12203">
    <property type="entry name" value="KDEL LYS-ASP-GLU-LEU CONTAINING - RELATED"/>
    <property type="match status" value="1"/>
</dbReference>
<comment type="similarity">
    <text evidence="1">Belongs to the glycosyltransferase 90 family.</text>
</comment>
<keyword evidence="3" id="KW-0732">Signal</keyword>
<dbReference type="EMBL" id="JAVRRG010000162">
    <property type="protein sequence ID" value="KAK5079973.1"/>
    <property type="molecule type" value="Genomic_DNA"/>
</dbReference>
<dbReference type="SMART" id="SM00672">
    <property type="entry name" value="CAP10"/>
    <property type="match status" value="1"/>
</dbReference>
<dbReference type="Pfam" id="PF05686">
    <property type="entry name" value="Glyco_transf_90"/>
    <property type="match status" value="1"/>
</dbReference>
<gene>
    <name evidence="5" type="ORF">LTR24_008778</name>
</gene>
<organism evidence="5 6">
    <name type="scientific">Lithohypha guttulata</name>
    <dbReference type="NCBI Taxonomy" id="1690604"/>
    <lineage>
        <taxon>Eukaryota</taxon>
        <taxon>Fungi</taxon>
        <taxon>Dikarya</taxon>
        <taxon>Ascomycota</taxon>
        <taxon>Pezizomycotina</taxon>
        <taxon>Eurotiomycetes</taxon>
        <taxon>Chaetothyriomycetidae</taxon>
        <taxon>Chaetothyriales</taxon>
        <taxon>Trichomeriaceae</taxon>
        <taxon>Lithohypha</taxon>
    </lineage>
</organism>
<reference evidence="5 6" key="1">
    <citation type="submission" date="2023-08" db="EMBL/GenBank/DDBJ databases">
        <title>Black Yeasts Isolated from many extreme environments.</title>
        <authorList>
            <person name="Coleine C."/>
            <person name="Stajich J.E."/>
            <person name="Selbmann L."/>
        </authorList>
    </citation>
    <scope>NUCLEOTIDE SEQUENCE [LARGE SCALE GENOMIC DNA]</scope>
    <source>
        <strain evidence="5 6">CCFEE 5885</strain>
    </source>
</reference>
<keyword evidence="2" id="KW-0808">Transferase</keyword>
<dbReference type="PANTHER" id="PTHR12203:SF35">
    <property type="entry name" value="PROTEIN O-GLUCOSYLTRANSFERASE 1"/>
    <property type="match status" value="1"/>
</dbReference>
<feature type="signal peptide" evidence="3">
    <location>
        <begin position="1"/>
        <end position="20"/>
    </location>
</feature>
<dbReference type="Proteomes" id="UP001345013">
    <property type="component" value="Unassembled WGS sequence"/>
</dbReference>
<feature type="domain" description="Glycosyl transferase CAP10" evidence="4">
    <location>
        <begin position="362"/>
        <end position="638"/>
    </location>
</feature>
<evidence type="ECO:0000313" key="5">
    <source>
        <dbReference type="EMBL" id="KAK5079973.1"/>
    </source>
</evidence>
<proteinExistence type="inferred from homology"/>
<feature type="chain" id="PRO_5047167250" description="Glycosyl transferase CAP10 domain-containing protein" evidence="3">
    <location>
        <begin position="21"/>
        <end position="640"/>
    </location>
</feature>
<dbReference type="InterPro" id="IPR006598">
    <property type="entry name" value="CAP10"/>
</dbReference>
<evidence type="ECO:0000313" key="6">
    <source>
        <dbReference type="Proteomes" id="UP001345013"/>
    </source>
</evidence>
<name>A0ABR0JZ64_9EURO</name>
<protein>
    <recommendedName>
        <fullName evidence="4">Glycosyl transferase CAP10 domain-containing protein</fullName>
    </recommendedName>
</protein>